<dbReference type="Proteomes" id="UP001209276">
    <property type="component" value="Unassembled WGS sequence"/>
</dbReference>
<dbReference type="Gene3D" id="3.40.30.10">
    <property type="entry name" value="Glutaredoxin"/>
    <property type="match status" value="1"/>
</dbReference>
<evidence type="ECO:0000313" key="3">
    <source>
        <dbReference type="Proteomes" id="UP000315377"/>
    </source>
</evidence>
<gene>
    <name evidence="2" type="primary">arsD</name>
    <name evidence="2" type="ORF">FLT43_18220</name>
    <name evidence="1" type="ORF">M5W83_13155</name>
</gene>
<keyword evidence="4" id="KW-1185">Reference proteome</keyword>
<reference evidence="1 4" key="2">
    <citation type="submission" date="2022-05" db="EMBL/GenBank/DDBJ databases">
        <title>Genome Sequencing of Bee-Associated Microbes.</title>
        <authorList>
            <person name="Dunlap C."/>
        </authorList>
    </citation>
    <scope>NUCLEOTIDE SEQUENCE [LARGE SCALE GENOMIC DNA]</scope>
    <source>
        <strain evidence="1 4">NRRL B-14613</strain>
    </source>
</reference>
<dbReference type="GO" id="GO:0003677">
    <property type="term" value="F:DNA binding"/>
    <property type="evidence" value="ECO:0007669"/>
    <property type="project" value="InterPro"/>
</dbReference>
<accession>A0AAP9DW05</accession>
<name>A0AAP9DW05_PANTH</name>
<dbReference type="EMBL" id="JAMDMM010000024">
    <property type="protein sequence ID" value="MCY9608089.1"/>
    <property type="molecule type" value="Genomic_DNA"/>
</dbReference>
<dbReference type="Proteomes" id="UP000315377">
    <property type="component" value="Chromosome"/>
</dbReference>
<dbReference type="AlphaFoldDB" id="A0AAP9DW05"/>
<dbReference type="GO" id="GO:0046685">
    <property type="term" value="P:response to arsenic-containing substance"/>
    <property type="evidence" value="ECO:0007669"/>
    <property type="project" value="InterPro"/>
</dbReference>
<sequence>MSVKIEIFDPALCCSTGVCGPSVDPALIQVANAIEQLKKQNIDIHRYNLSQDVDHFVSNTTISSLLQQHGPEILPVTLVNGEIRKKQCYPTNQELEEWGSSKIHSIGKKPLNFTIKTGSKDCCEPGSGCC</sequence>
<evidence type="ECO:0000313" key="2">
    <source>
        <dbReference type="EMBL" id="QDM45194.1"/>
    </source>
</evidence>
<dbReference type="EMBL" id="CP041405">
    <property type="protein sequence ID" value="QDM45194.1"/>
    <property type="molecule type" value="Genomic_DNA"/>
</dbReference>
<evidence type="ECO:0000313" key="1">
    <source>
        <dbReference type="EMBL" id="MCY9608089.1"/>
    </source>
</evidence>
<dbReference type="NCBIfam" id="NF033727">
    <property type="entry name" value="chaperon_ArsD"/>
    <property type="match status" value="1"/>
</dbReference>
<dbReference type="Pfam" id="PF06953">
    <property type="entry name" value="ArsD"/>
    <property type="match status" value="1"/>
</dbReference>
<dbReference type="RefSeq" id="WP_087441485.1">
    <property type="nucleotide sequence ID" value="NZ_CABMNB010000020.1"/>
</dbReference>
<dbReference type="InterPro" id="IPR010712">
    <property type="entry name" value="Arsenical-R_ArsD"/>
</dbReference>
<dbReference type="GO" id="GO:0045892">
    <property type="term" value="P:negative regulation of DNA-templated transcription"/>
    <property type="evidence" value="ECO:0007669"/>
    <property type="project" value="InterPro"/>
</dbReference>
<reference evidence="2 3" key="1">
    <citation type="submission" date="2019-07" db="EMBL/GenBank/DDBJ databases">
        <title>Paenibacillus thiaminolyticus NRRL B-4156.</title>
        <authorList>
            <person name="Hehnly C."/>
            <person name="Zhang L."/>
        </authorList>
    </citation>
    <scope>NUCLEOTIDE SEQUENCE [LARGE SCALE GENOMIC DNA]</scope>
    <source>
        <strain evidence="2 3">NRRL B-4156</strain>
    </source>
</reference>
<organism evidence="2 3">
    <name type="scientific">Paenibacillus thiaminolyticus</name>
    <name type="common">Bacillus thiaminolyticus</name>
    <dbReference type="NCBI Taxonomy" id="49283"/>
    <lineage>
        <taxon>Bacteria</taxon>
        <taxon>Bacillati</taxon>
        <taxon>Bacillota</taxon>
        <taxon>Bacilli</taxon>
        <taxon>Bacillales</taxon>
        <taxon>Paenibacillaceae</taxon>
        <taxon>Paenibacillus</taxon>
    </lineage>
</organism>
<protein>
    <submittedName>
        <fullName evidence="2">Arsenite efflux transporter metallochaperone ArsD</fullName>
    </submittedName>
</protein>
<proteinExistence type="predicted"/>
<dbReference type="GeneID" id="76997900"/>
<evidence type="ECO:0000313" key="4">
    <source>
        <dbReference type="Proteomes" id="UP001209276"/>
    </source>
</evidence>